<dbReference type="EMBL" id="CP149822">
    <property type="protein sequence ID" value="WZN40628.1"/>
    <property type="molecule type" value="Genomic_DNA"/>
</dbReference>
<dbReference type="PROSITE" id="PS51186">
    <property type="entry name" value="GNAT"/>
    <property type="match status" value="1"/>
</dbReference>
<dbReference type="InterPro" id="IPR016181">
    <property type="entry name" value="Acyl_CoA_acyltransferase"/>
</dbReference>
<dbReference type="RefSeq" id="WP_341835543.1">
    <property type="nucleotide sequence ID" value="NZ_CP149822.1"/>
</dbReference>
<dbReference type="CDD" id="cd04301">
    <property type="entry name" value="NAT_SF"/>
    <property type="match status" value="1"/>
</dbReference>
<keyword evidence="3" id="KW-1185">Reference proteome</keyword>
<accession>A0ABZ2YM27</accession>
<evidence type="ECO:0000313" key="2">
    <source>
        <dbReference type="EMBL" id="WZN40628.1"/>
    </source>
</evidence>
<reference evidence="3" key="1">
    <citation type="submission" date="2024-03" db="EMBL/GenBank/DDBJ databases">
        <title>Chitinophaga horti sp. nov., isolated from garden soil.</title>
        <authorList>
            <person name="Lee D.S."/>
            <person name="Han D.M."/>
            <person name="Baek J.H."/>
            <person name="Choi D.G."/>
            <person name="Jeon J.H."/>
            <person name="Jeon C.O."/>
        </authorList>
    </citation>
    <scope>NUCLEOTIDE SEQUENCE [LARGE SCALE GENOMIC DNA]</scope>
    <source>
        <strain evidence="3">GPA1</strain>
    </source>
</reference>
<dbReference type="Gene3D" id="3.40.630.30">
    <property type="match status" value="1"/>
</dbReference>
<sequence>MLIRPYESSDYDACIAAFKSNMPKYFLPEELPDFTGWLEKYQNGGPYHREGDAAYFVIEEEGMLVACGGVFIEPQNNLGGMVWGMVDNRLHKRGIGKKFLLFRIEYIRKHCPSCRIKLDTTQHSYPFFEKYGFNIVKYTENGYAEGMHRYDMLLTP</sequence>
<dbReference type="InterPro" id="IPR000182">
    <property type="entry name" value="GNAT_dom"/>
</dbReference>
<feature type="domain" description="N-acetyltransferase" evidence="1">
    <location>
        <begin position="1"/>
        <end position="156"/>
    </location>
</feature>
<dbReference type="Proteomes" id="UP001485459">
    <property type="component" value="Chromosome"/>
</dbReference>
<evidence type="ECO:0000313" key="3">
    <source>
        <dbReference type="Proteomes" id="UP001485459"/>
    </source>
</evidence>
<dbReference type="SUPFAM" id="SSF55729">
    <property type="entry name" value="Acyl-CoA N-acyltransferases (Nat)"/>
    <property type="match status" value="1"/>
</dbReference>
<proteinExistence type="predicted"/>
<organism evidence="2 3">
    <name type="scientific">Chitinophaga pollutisoli</name>
    <dbReference type="NCBI Taxonomy" id="3133966"/>
    <lineage>
        <taxon>Bacteria</taxon>
        <taxon>Pseudomonadati</taxon>
        <taxon>Bacteroidota</taxon>
        <taxon>Chitinophagia</taxon>
        <taxon>Chitinophagales</taxon>
        <taxon>Chitinophagaceae</taxon>
        <taxon>Chitinophaga</taxon>
    </lineage>
</organism>
<name>A0ABZ2YM27_9BACT</name>
<protein>
    <submittedName>
        <fullName evidence="2">GNAT family N-acetyltransferase</fullName>
    </submittedName>
</protein>
<gene>
    <name evidence="2" type="ORF">WJU16_21945</name>
</gene>
<dbReference type="Pfam" id="PF00583">
    <property type="entry name" value="Acetyltransf_1"/>
    <property type="match status" value="1"/>
</dbReference>
<evidence type="ECO:0000259" key="1">
    <source>
        <dbReference type="PROSITE" id="PS51186"/>
    </source>
</evidence>